<protein>
    <submittedName>
        <fullName evidence="2">Uncharacterized protein</fullName>
    </submittedName>
</protein>
<dbReference type="EMBL" id="MN961270">
    <property type="protein sequence ID" value="QPD01780.1"/>
    <property type="molecule type" value="Genomic_RNA"/>
</dbReference>
<sequence length="70" mass="8750">MLLYYLIIIPNDLLLFYGVYLSYISRDIPFYYNQWDHYGSRIMRFYLIYTVIIDFIYLCYLHILINFILD</sequence>
<feature type="transmembrane region" description="Helical" evidence="1">
    <location>
        <begin position="6"/>
        <end position="24"/>
    </location>
</feature>
<feature type="transmembrane region" description="Helical" evidence="1">
    <location>
        <begin position="45"/>
        <end position="69"/>
    </location>
</feature>
<reference evidence="2" key="1">
    <citation type="submission" date="2020-01" db="EMBL/GenBank/DDBJ databases">
        <authorList>
            <person name="Zhang W."/>
            <person name="Zhang R."/>
            <person name="Hu Y."/>
            <person name="Liu Y."/>
            <person name="Lin W."/>
            <person name="Wang L."/>
            <person name="Li J."/>
            <person name="An X."/>
            <person name="Song L."/>
            <person name="Fan H."/>
            <person name="Shi T."/>
            <person name="Liu H."/>
            <person name="Tong Y."/>
        </authorList>
    </citation>
    <scope>NUCLEOTIDE SEQUENCE</scope>
    <source>
        <strain evidence="2">Chongqin</strain>
    </source>
</reference>
<accession>A0A7S8IX76</accession>
<keyword evidence="1" id="KW-0812">Transmembrane</keyword>
<evidence type="ECO:0000256" key="1">
    <source>
        <dbReference type="SAM" id="Phobius"/>
    </source>
</evidence>
<name>A0A7S8IX76_9VIRU</name>
<keyword evidence="1" id="KW-0472">Membrane</keyword>
<organism evidence="2">
    <name type="scientific">Aphis citricidus picorna-like virus</name>
    <dbReference type="NCBI Taxonomy" id="2788947"/>
    <lineage>
        <taxon>Viruses</taxon>
        <taxon>Riboviria</taxon>
        <taxon>Orthornavirae</taxon>
        <taxon>Pisuviricota</taxon>
        <taxon>Pisoniviricetes</taxon>
        <taxon>Picornavirales</taxon>
    </lineage>
</organism>
<proteinExistence type="predicted"/>
<keyword evidence="1" id="KW-1133">Transmembrane helix</keyword>
<evidence type="ECO:0000313" key="2">
    <source>
        <dbReference type="EMBL" id="QPD01780.1"/>
    </source>
</evidence>